<proteinExistence type="predicted"/>
<dbReference type="Gene3D" id="3.30.70.100">
    <property type="match status" value="1"/>
</dbReference>
<dbReference type="PANTHER" id="PTHR41521">
    <property type="match status" value="1"/>
</dbReference>
<dbReference type="EMBL" id="JABAIL010000008">
    <property type="protein sequence ID" value="NLR93778.1"/>
    <property type="molecule type" value="Genomic_DNA"/>
</dbReference>
<comment type="caution">
    <text evidence="2">The sequence shown here is derived from an EMBL/GenBank/DDBJ whole genome shotgun (WGS) entry which is preliminary data.</text>
</comment>
<dbReference type="Proteomes" id="UP000585050">
    <property type="component" value="Unassembled WGS sequence"/>
</dbReference>
<sequence>MKHLLIVETNITDPSWVQDYLIKVTPLLSKFSGKYVTRTSNIEILEGEKKPQYSLVAEFATKDDALAFYASKEYYPFKEARRNGSSSKFLLVPVENGTE</sequence>
<reference evidence="2 3" key="1">
    <citation type="submission" date="2020-04" db="EMBL/GenBank/DDBJ databases">
        <title>Flammeovirga sp. SR4, a novel species isolated from seawater.</title>
        <authorList>
            <person name="Wang X."/>
        </authorList>
    </citation>
    <scope>NUCLEOTIDE SEQUENCE [LARGE SCALE GENOMIC DNA]</scope>
    <source>
        <strain evidence="2 3">SR4</strain>
    </source>
</reference>
<dbReference type="SUPFAM" id="SSF54909">
    <property type="entry name" value="Dimeric alpha+beta barrel"/>
    <property type="match status" value="1"/>
</dbReference>
<dbReference type="Pfam" id="PF07045">
    <property type="entry name" value="DUF1330"/>
    <property type="match status" value="1"/>
</dbReference>
<dbReference type="PANTHER" id="PTHR41521:SF4">
    <property type="entry name" value="BLR0684 PROTEIN"/>
    <property type="match status" value="1"/>
</dbReference>
<evidence type="ECO:0000313" key="2">
    <source>
        <dbReference type="EMBL" id="NLR93778.1"/>
    </source>
</evidence>
<protein>
    <submittedName>
        <fullName evidence="2">DUF1330 domain-containing protein</fullName>
    </submittedName>
</protein>
<dbReference type="InterPro" id="IPR010753">
    <property type="entry name" value="DUF1330"/>
</dbReference>
<feature type="domain" description="DUF1330" evidence="1">
    <location>
        <begin position="4"/>
        <end position="92"/>
    </location>
</feature>
<keyword evidence="3" id="KW-1185">Reference proteome</keyword>
<name>A0A7X8SP26_9BACT</name>
<accession>A0A7X8SP26</accession>
<organism evidence="2 3">
    <name type="scientific">Flammeovirga agarivorans</name>
    <dbReference type="NCBI Taxonomy" id="2726742"/>
    <lineage>
        <taxon>Bacteria</taxon>
        <taxon>Pseudomonadati</taxon>
        <taxon>Bacteroidota</taxon>
        <taxon>Cytophagia</taxon>
        <taxon>Cytophagales</taxon>
        <taxon>Flammeovirgaceae</taxon>
        <taxon>Flammeovirga</taxon>
    </lineage>
</organism>
<dbReference type="RefSeq" id="WP_168884492.1">
    <property type="nucleotide sequence ID" value="NZ_JABAIL010000008.1"/>
</dbReference>
<gene>
    <name evidence="2" type="ORF">HGP29_21435</name>
</gene>
<evidence type="ECO:0000313" key="3">
    <source>
        <dbReference type="Proteomes" id="UP000585050"/>
    </source>
</evidence>
<evidence type="ECO:0000259" key="1">
    <source>
        <dbReference type="Pfam" id="PF07045"/>
    </source>
</evidence>
<dbReference type="InterPro" id="IPR011008">
    <property type="entry name" value="Dimeric_a/b-barrel"/>
</dbReference>
<dbReference type="AlphaFoldDB" id="A0A7X8SP26"/>